<evidence type="ECO:0000313" key="1">
    <source>
        <dbReference type="EMBL" id="GER99068.1"/>
    </source>
</evidence>
<gene>
    <name evidence="1" type="ORF">Acor_11320</name>
</gene>
<dbReference type="OrthoDB" id="458113at2"/>
<organism evidence="1 2">
    <name type="scientific">Acrocarpospora corrugata</name>
    <dbReference type="NCBI Taxonomy" id="35763"/>
    <lineage>
        <taxon>Bacteria</taxon>
        <taxon>Bacillati</taxon>
        <taxon>Actinomycetota</taxon>
        <taxon>Actinomycetes</taxon>
        <taxon>Streptosporangiales</taxon>
        <taxon>Streptosporangiaceae</taxon>
        <taxon>Acrocarpospora</taxon>
    </lineage>
</organism>
<keyword evidence="2" id="KW-1185">Reference proteome</keyword>
<sequence length="186" mass="20781">MSNAPDLNELRRIIHDAQQTGSAHARRPSEEITVGREGEIYTGNAPADQPLSKVQLGTFAVALDTRELNDQRYASGHMPRNTVFVDRPSRGWCYSIRSQMGRVYTLFAKFDGRNYQVYLLEPQLQGHVGVHQGHLYSDGRICLSDDNNSGQPSLEEAYSKSVLWATGMDVVLAGYTFPFSVNNLDD</sequence>
<proteinExistence type="predicted"/>
<protein>
    <submittedName>
        <fullName evidence="1">Uncharacterized protein</fullName>
    </submittedName>
</protein>
<dbReference type="AlphaFoldDB" id="A0A5M3VS86"/>
<name>A0A5M3VS86_9ACTN</name>
<dbReference type="RefSeq" id="WP_155335481.1">
    <property type="nucleotide sequence ID" value="NZ_BAAABN010000042.1"/>
</dbReference>
<reference evidence="1 2" key="1">
    <citation type="submission" date="2019-10" db="EMBL/GenBank/DDBJ databases">
        <title>Whole genome shotgun sequence of Acrocarpospora corrugata NBRC 13972.</title>
        <authorList>
            <person name="Ichikawa N."/>
            <person name="Kimura A."/>
            <person name="Kitahashi Y."/>
            <person name="Komaki H."/>
            <person name="Oguchi A."/>
        </authorList>
    </citation>
    <scope>NUCLEOTIDE SEQUENCE [LARGE SCALE GENOMIC DNA]</scope>
    <source>
        <strain evidence="1 2">NBRC 13972</strain>
    </source>
</reference>
<dbReference type="EMBL" id="BLAD01000038">
    <property type="protein sequence ID" value="GER99068.1"/>
    <property type="molecule type" value="Genomic_DNA"/>
</dbReference>
<evidence type="ECO:0000313" key="2">
    <source>
        <dbReference type="Proteomes" id="UP000334990"/>
    </source>
</evidence>
<comment type="caution">
    <text evidence="1">The sequence shown here is derived from an EMBL/GenBank/DDBJ whole genome shotgun (WGS) entry which is preliminary data.</text>
</comment>
<dbReference type="Proteomes" id="UP000334990">
    <property type="component" value="Unassembled WGS sequence"/>
</dbReference>
<accession>A0A5M3VS86</accession>